<dbReference type="InterPro" id="IPR016024">
    <property type="entry name" value="ARM-type_fold"/>
</dbReference>
<dbReference type="GO" id="GO:0043161">
    <property type="term" value="P:proteasome-mediated ubiquitin-dependent protein catabolic process"/>
    <property type="evidence" value="ECO:0007669"/>
    <property type="project" value="TreeGrafter"/>
</dbReference>
<dbReference type="InterPro" id="IPR057948">
    <property type="entry name" value="TPR_TRIP12_N"/>
</dbReference>
<keyword evidence="10" id="KW-1185">Reference proteome</keyword>
<dbReference type="GO" id="GO:0000209">
    <property type="term" value="P:protein polyubiquitination"/>
    <property type="evidence" value="ECO:0007669"/>
    <property type="project" value="TreeGrafter"/>
</dbReference>
<dbReference type="VEuPathDB" id="FungiDB:SI65_07044"/>
<feature type="compositionally biased region" description="Polar residues" evidence="7">
    <location>
        <begin position="771"/>
        <end position="786"/>
    </location>
</feature>
<comment type="caution">
    <text evidence="9">The sequence shown here is derived from an EMBL/GenBank/DDBJ whole genome shotgun (WGS) entry which is preliminary data.</text>
</comment>
<sequence length="1884" mass="206825">MARQRATLRRQDPREDSRSVPSSAAAAAGTAATASSYPDNTRTATTTAAASKTSSTSRVTRSAARVAAESPQSASHGPSPSNLAAGPAQPRSRKRKAHTRLDQSLDIPTQPKSSSPPRRPKRQRLGASPQTAPAPAPAVTRRGNRNRPAMSQPGPSSRPTEETPKIPTSPPTNRRKSSKHAKVSQGQADRLATTQSSPPRRHRKRSGRTNQDVIMKDAEEEIESPEQEEDDEEDEDMDDHESSPPSDSNDGTNPSALDDDDGDPFSSAIFGGRGPLGLQSTLRALSGMMSGMTSRLREILCNLRMKEDPSTQLIALQELSDLLLVSNEDNLAGAFAPDPYVKELVALMQPSDFGEENPEIMLLACRCLANLMEALQGSVANVVYGGAVPVLCQKLLDIQFIDLAEQALSTLSKISVDFPGSIVREGGLTACLTYLDFFPTSTQRTAVTTAANCCRNLSTDSFPVVRDVMPTLLNVLSSNDPKVVEQGCLCVSRIVESFKHKPGKLEELIEPAMLKAVLRLLLPGTTNLIGPHIHTQFLRVLAITCKASPRLSAELLRMDVVDTLYHILTGVSPPQLDKSSVKMDGVLVMQALIHRPREQVFETLNVICELLPGVPASQASEEDGVLSAYFETNMTLGSHSPKTKESAKKRRSLLMECKTQLKRFAMILLPTLTDAFSSTVNLGVRQKVLVAQLKMLHNLDVALIEEALRTVPYASFLGAILSQKDHPSLVSLALRCAELLFQRLEHVYQYQFHREGVISEIVKLSEESLSTEQNKQLQGSPSTSTVDDARSTDGDETADDNPTSDIEAQEGDEDEDGDDDNENDDEDDDQDTHPDDGDISVSDSLAFDTRLSTKIETMLQDLVVRDARAFVEMYEASEGKDMRNKALEILDQLQALTADIKACYKDTAGDRNGLPLFKKLASYFDGDALESITSSELLNSGVINVLLDVFGDFQSPSTREARTAFLQAFMGTAISEKAQSQSTATTPFSVLINKLQDLLSRTEHFEVMTVNQNSLENSRSNAIHMLGKQIRLKLVADEDSDIPRTYKNIMVSIHAIATFKSLDDFLHPRISLADRPRASNSRDTLLSQLANAARLREQLTGNSDRSSGSGNESPRSSSTAAHPSSRPNEPSVNDPSSTEEPQRAKPRRSGRHQQAQGDEEEAQHNEPLECADARQVSDGEDDEDEDGDGADALNAIVDDMDDDDEPENHGHDPSAVNMEVASTGKVTARKEDGTRVSTPSQSTPVSKSSSTRPAQMSSGNPLATTGRPSSYAAAIASPSQDWHIEFTVDGKPLSKETTIYRAVHHDRENVDVSSRNVWSAIHTIKFKRVPGPPPPEPSTAASGLTESTVADNEMPRSLNKNPTTASILRLLGSLHEMNATLDDILAEIKDLMAIKPEPLAQFINTKLTAKLNRQLEEPLIVASSCLPAWSEDLARLFPFLFPFETRHLFLQSTAFGYSRAMLRWHNSHGDDNRHDRPDDRPFLGRLQRQKVRISRSRILESAMKVMELYGSSPSILEIEYFEEVGTGLGPTLEFYSTISKEFSKKKLKMWRENDCNHGDEYAFGKRGLFPAPMSDAQASQESGKKQLQLFKILGKFVARSMLDSRIIDVFFNPAFFRIADSSSSVAPSLGTVKAVDHDLANSLMLLKRFASAKKAVEDKDLSASDKPQALQQVEVDGVKVDDLGLDFTLPGYPSIDLIEDGSNTSVTIENVDLYVDRVVDMTLGSGVRHQVEAFRSGFSQVFAYSSLKTFTPSELVLLFGQSEEDWSIETLMDSIKADHGFNMDSRSVRNLLQTMSEFDLQQRRDFLQFVTGSPKLPIGGFKSLTPIFTVVCRPSEPPYTPDDYLPSVMTCVNYLKLPDYSSLDVLRERLSVAIKEGQGAFHLS</sequence>
<evidence type="ECO:0000256" key="1">
    <source>
        <dbReference type="ARBA" id="ARBA00000885"/>
    </source>
</evidence>
<feature type="region of interest" description="Disordered" evidence="7">
    <location>
        <begin position="771"/>
        <end position="843"/>
    </location>
</feature>
<feature type="compositionally biased region" description="Basic and acidic residues" evidence="7">
    <location>
        <begin position="9"/>
        <end position="18"/>
    </location>
</feature>
<feature type="compositionally biased region" description="Acidic residues" evidence="7">
    <location>
        <begin position="807"/>
        <end position="830"/>
    </location>
</feature>
<dbReference type="Pfam" id="PF00632">
    <property type="entry name" value="HECT"/>
    <property type="match status" value="1"/>
</dbReference>
<feature type="compositionally biased region" description="Acidic residues" evidence="7">
    <location>
        <begin position="1178"/>
        <end position="1189"/>
    </location>
</feature>
<dbReference type="Gene3D" id="3.30.2160.10">
    <property type="entry name" value="Hect, E3 ligase catalytic domain"/>
    <property type="match status" value="1"/>
</dbReference>
<keyword evidence="4" id="KW-0808">Transferase</keyword>
<feature type="domain" description="HECT" evidence="8">
    <location>
        <begin position="1529"/>
        <end position="1884"/>
    </location>
</feature>
<feature type="compositionally biased region" description="Polar residues" evidence="7">
    <location>
        <begin position="184"/>
        <end position="198"/>
    </location>
</feature>
<dbReference type="OrthoDB" id="423283at2759"/>
<dbReference type="InterPro" id="IPR000569">
    <property type="entry name" value="HECT_dom"/>
</dbReference>
<dbReference type="EMBL" id="JXNT01000008">
    <property type="protein sequence ID" value="ODM17369.1"/>
    <property type="molecule type" value="Genomic_DNA"/>
</dbReference>
<evidence type="ECO:0000256" key="6">
    <source>
        <dbReference type="PROSITE-ProRule" id="PRU00104"/>
    </source>
</evidence>
<feature type="compositionally biased region" description="Low complexity" evidence="7">
    <location>
        <begin position="1105"/>
        <end position="1118"/>
    </location>
</feature>
<dbReference type="PANTHER" id="PTHR45670:SF1">
    <property type="entry name" value="E3 UBIQUITIN-PROTEIN LIGASE HECTD1"/>
    <property type="match status" value="1"/>
</dbReference>
<dbReference type="Pfam" id="PF25579">
    <property type="entry name" value="TPR_TRIP12_N"/>
    <property type="match status" value="1"/>
</dbReference>
<dbReference type="InterPro" id="IPR011989">
    <property type="entry name" value="ARM-like"/>
</dbReference>
<comment type="catalytic activity">
    <reaction evidence="1">
        <text>S-ubiquitinyl-[E2 ubiquitin-conjugating enzyme]-L-cysteine + [acceptor protein]-L-lysine = [E2 ubiquitin-conjugating enzyme]-L-cysteine + N(6)-ubiquitinyl-[acceptor protein]-L-lysine.</text>
        <dbReference type="EC" id="2.3.2.26"/>
    </reaction>
</comment>
<organism evidence="9 10">
    <name type="scientific">Aspergillus cristatus</name>
    <name type="common">Chinese Fuzhuan brick tea-fermentation fungus</name>
    <name type="synonym">Eurotium cristatum</name>
    <dbReference type="NCBI Taxonomy" id="573508"/>
    <lineage>
        <taxon>Eukaryota</taxon>
        <taxon>Fungi</taxon>
        <taxon>Dikarya</taxon>
        <taxon>Ascomycota</taxon>
        <taxon>Pezizomycotina</taxon>
        <taxon>Eurotiomycetes</taxon>
        <taxon>Eurotiomycetidae</taxon>
        <taxon>Eurotiales</taxon>
        <taxon>Aspergillaceae</taxon>
        <taxon>Aspergillus</taxon>
        <taxon>Aspergillus subgen. Aspergillus</taxon>
    </lineage>
</organism>
<feature type="region of interest" description="Disordered" evidence="7">
    <location>
        <begin position="1099"/>
        <end position="1269"/>
    </location>
</feature>
<dbReference type="STRING" id="573508.A0A1E3B8W6"/>
<accession>A0A1E3B8W6</accession>
<feature type="region of interest" description="Disordered" evidence="7">
    <location>
        <begin position="1328"/>
        <end position="1347"/>
    </location>
</feature>
<protein>
    <recommendedName>
        <fullName evidence="3">HECT-type E3 ubiquitin transferase</fullName>
        <ecNumber evidence="3">2.3.2.26</ecNumber>
    </recommendedName>
</protein>
<dbReference type="SUPFAM" id="SSF56204">
    <property type="entry name" value="Hect, E3 ligase catalytic domain"/>
    <property type="match status" value="1"/>
</dbReference>
<evidence type="ECO:0000256" key="7">
    <source>
        <dbReference type="SAM" id="MobiDB-lite"/>
    </source>
</evidence>
<name>A0A1E3B8W6_ASPCR</name>
<dbReference type="InterPro" id="IPR045322">
    <property type="entry name" value="HECTD1/TRIP12-like"/>
</dbReference>
<feature type="compositionally biased region" description="Polar residues" evidence="7">
    <location>
        <begin position="1254"/>
        <end position="1267"/>
    </location>
</feature>
<gene>
    <name evidence="9" type="ORF">SI65_07044</name>
</gene>
<feature type="compositionally biased region" description="Polar residues" evidence="7">
    <location>
        <begin position="70"/>
        <end position="82"/>
    </location>
</feature>
<dbReference type="PROSITE" id="PS50237">
    <property type="entry name" value="HECT"/>
    <property type="match status" value="1"/>
</dbReference>
<dbReference type="PANTHER" id="PTHR45670">
    <property type="entry name" value="E3 UBIQUITIN-PROTEIN LIGASE TRIP12"/>
    <property type="match status" value="1"/>
</dbReference>
<feature type="compositionally biased region" description="Polar residues" evidence="7">
    <location>
        <begin position="1119"/>
        <end position="1139"/>
    </location>
</feature>
<feature type="compositionally biased region" description="Low complexity" evidence="7">
    <location>
        <begin position="1235"/>
        <end position="1253"/>
    </location>
</feature>
<dbReference type="Proteomes" id="UP000094569">
    <property type="component" value="Unassembled WGS sequence"/>
</dbReference>
<feature type="compositionally biased region" description="Acidic residues" evidence="7">
    <location>
        <begin position="218"/>
        <end position="239"/>
    </location>
</feature>
<evidence type="ECO:0000313" key="9">
    <source>
        <dbReference type="EMBL" id="ODM17369.1"/>
    </source>
</evidence>
<dbReference type="GO" id="GO:0061630">
    <property type="term" value="F:ubiquitin protein ligase activity"/>
    <property type="evidence" value="ECO:0007669"/>
    <property type="project" value="UniProtKB-EC"/>
</dbReference>
<evidence type="ECO:0000259" key="8">
    <source>
        <dbReference type="PROSITE" id="PS50237"/>
    </source>
</evidence>
<dbReference type="EC" id="2.3.2.26" evidence="3"/>
<feature type="compositionally biased region" description="Basic and acidic residues" evidence="7">
    <location>
        <begin position="1162"/>
        <end position="1177"/>
    </location>
</feature>
<dbReference type="Gene3D" id="3.30.2410.10">
    <property type="entry name" value="Hect, E3 ligase catalytic domain"/>
    <property type="match status" value="1"/>
</dbReference>
<proteinExistence type="inferred from homology"/>
<dbReference type="Gene3D" id="3.90.1750.10">
    <property type="entry name" value="Hect, E3 ligase catalytic domains"/>
    <property type="match status" value="1"/>
</dbReference>
<dbReference type="GO" id="GO:0016607">
    <property type="term" value="C:nuclear speck"/>
    <property type="evidence" value="ECO:0007669"/>
    <property type="project" value="TreeGrafter"/>
</dbReference>
<dbReference type="InterPro" id="IPR035983">
    <property type="entry name" value="Hect_E3_ubiquitin_ligase"/>
</dbReference>
<evidence type="ECO:0000256" key="5">
    <source>
        <dbReference type="ARBA" id="ARBA00022786"/>
    </source>
</evidence>
<feature type="active site" description="Glycyl thioester intermediate" evidence="6">
    <location>
        <position position="1851"/>
    </location>
</feature>
<feature type="compositionally biased region" description="Basic residues" evidence="7">
    <location>
        <begin position="173"/>
        <end position="182"/>
    </location>
</feature>
<dbReference type="Gene3D" id="1.25.10.10">
    <property type="entry name" value="Leucine-rich Repeat Variant"/>
    <property type="match status" value="1"/>
</dbReference>
<dbReference type="CDD" id="cd00078">
    <property type="entry name" value="HECTc"/>
    <property type="match status" value="1"/>
</dbReference>
<evidence type="ECO:0000313" key="10">
    <source>
        <dbReference type="Proteomes" id="UP000094569"/>
    </source>
</evidence>
<feature type="region of interest" description="Disordered" evidence="7">
    <location>
        <begin position="1"/>
        <end position="273"/>
    </location>
</feature>
<feature type="compositionally biased region" description="Low complexity" evidence="7">
    <location>
        <begin position="22"/>
        <end position="68"/>
    </location>
</feature>
<dbReference type="SUPFAM" id="SSF48371">
    <property type="entry name" value="ARM repeat"/>
    <property type="match status" value="1"/>
</dbReference>
<comment type="similarity">
    <text evidence="2">Belongs to the UPL family. K-HECT subfamily.</text>
</comment>
<evidence type="ECO:0000256" key="2">
    <source>
        <dbReference type="ARBA" id="ARBA00006331"/>
    </source>
</evidence>
<evidence type="ECO:0000256" key="3">
    <source>
        <dbReference type="ARBA" id="ARBA00012485"/>
    </source>
</evidence>
<keyword evidence="5 6" id="KW-0833">Ubl conjugation pathway</keyword>
<evidence type="ECO:0000256" key="4">
    <source>
        <dbReference type="ARBA" id="ARBA00022679"/>
    </source>
</evidence>
<dbReference type="SMART" id="SM00119">
    <property type="entry name" value="HECTc"/>
    <property type="match status" value="1"/>
</dbReference>
<reference evidence="9 10" key="1">
    <citation type="journal article" date="2016" name="BMC Genomics">
        <title>Comparative genomic and transcriptomic analyses of the Fuzhuan brick tea-fermentation fungus Aspergillus cristatus.</title>
        <authorList>
            <person name="Ge Y."/>
            <person name="Wang Y."/>
            <person name="Liu Y."/>
            <person name="Tan Y."/>
            <person name="Ren X."/>
            <person name="Zhang X."/>
            <person name="Hyde K.D."/>
            <person name="Liu Y."/>
            <person name="Liu Z."/>
        </authorList>
    </citation>
    <scope>NUCLEOTIDE SEQUENCE [LARGE SCALE GENOMIC DNA]</scope>
    <source>
        <strain evidence="9 10">GZAAS20.1005</strain>
    </source>
</reference>